<dbReference type="KEGG" id="psty:BFS30_26820"/>
<gene>
    <name evidence="2" type="ORF">BFS30_26820</name>
</gene>
<dbReference type="AlphaFoldDB" id="A0A1D7QP58"/>
<evidence type="ECO:0000313" key="3">
    <source>
        <dbReference type="Proteomes" id="UP000094313"/>
    </source>
</evidence>
<evidence type="ECO:0000313" key="2">
    <source>
        <dbReference type="EMBL" id="AOM80456.1"/>
    </source>
</evidence>
<protein>
    <submittedName>
        <fullName evidence="2">Uncharacterized protein</fullName>
    </submittedName>
</protein>
<feature type="compositionally biased region" description="Polar residues" evidence="1">
    <location>
        <begin position="123"/>
        <end position="132"/>
    </location>
</feature>
<dbReference type="RefSeq" id="WP_069382114.1">
    <property type="nucleotide sequence ID" value="NZ_CP017141.1"/>
</dbReference>
<organism evidence="2 3">
    <name type="scientific">Pedobacter steynii</name>
    <dbReference type="NCBI Taxonomy" id="430522"/>
    <lineage>
        <taxon>Bacteria</taxon>
        <taxon>Pseudomonadati</taxon>
        <taxon>Bacteroidota</taxon>
        <taxon>Sphingobacteriia</taxon>
        <taxon>Sphingobacteriales</taxon>
        <taxon>Sphingobacteriaceae</taxon>
        <taxon>Pedobacter</taxon>
    </lineage>
</organism>
<feature type="compositionally biased region" description="Polar residues" evidence="1">
    <location>
        <begin position="158"/>
        <end position="177"/>
    </location>
</feature>
<dbReference type="EMBL" id="CP017141">
    <property type="protein sequence ID" value="AOM80456.1"/>
    <property type="molecule type" value="Genomic_DNA"/>
</dbReference>
<keyword evidence="3" id="KW-1185">Reference proteome</keyword>
<accession>A0A1D7QP58</accession>
<dbReference type="Proteomes" id="UP000094313">
    <property type="component" value="Chromosome"/>
</dbReference>
<feature type="region of interest" description="Disordered" evidence="1">
    <location>
        <begin position="123"/>
        <end position="142"/>
    </location>
</feature>
<feature type="region of interest" description="Disordered" evidence="1">
    <location>
        <begin position="152"/>
        <end position="177"/>
    </location>
</feature>
<proteinExistence type="predicted"/>
<reference evidence="2 3" key="1">
    <citation type="submission" date="2016-08" db="EMBL/GenBank/DDBJ databases">
        <authorList>
            <person name="Seilhamer J.J."/>
        </authorList>
    </citation>
    <scope>NUCLEOTIDE SEQUENCE [LARGE SCALE GENOMIC DNA]</scope>
    <source>
        <strain evidence="2 3">DX4</strain>
    </source>
</reference>
<evidence type="ECO:0000256" key="1">
    <source>
        <dbReference type="SAM" id="MobiDB-lite"/>
    </source>
</evidence>
<sequence>METKDESLKVPCCPELLKDSNCDVIVFTRTLNYPLAIRGQDRQTALIAQLLISFRLSRCTVGNVLGDPVYTTTLLPGERVRLVTTDRRSRFTYDASTQLSYRSEQISEEQYFMKASQSYFSDMESSQSGHQSSENKDHWDFSGGSSSSIDINPFSPGVDSSSNATKNHNGSSTLDYLNSQSSNMRASASQAVNATHKAHSISIGEVATKVHAEGQSEDHFESSSREFSNPNGCHAISYFFYRMNKKQVVKFELLSIEKLISVSGVTNLAFVNPAITPAMREEALKELNKDLIAAGILDDKGEISAAYRKKFEFSMEFSLPTAGVIVKGCLDECNTCEPAARERIHLQNELLRKQIELLEKSQEYRCCPNDCDAGVEDS</sequence>
<name>A0A1D7QP58_9SPHI</name>
<dbReference type="OrthoDB" id="33953at2"/>